<sequence length="474" mass="50902">MARGPASSVCVLKTLLLISSAGLLTSLCSRINAQRGINSRVDLHRRGLPSGFFSKLASPSGSSSSNSSTVNTAAANNTGCTQPDINPSTWISLGIDNYLSNLPNGTTKSLHEYALSVNSMNFVCGIGEDCQAGQLCSPVTSPGWEVLVAAQEWNRYQNKLYDAVGTAIQLVTAVSSALVTDLYPPSHSGDLWDLMKSFVLASGITITIFTALEIGMLIFGGSAFASIVALMALGATAVTMGGAGGVGTKLALMHPEETPFERWSRYAFYLSEWQQHVQKRVANEARTVINAGISSPKGLANIVKNGVFFREVPQFSEADLISGLKNTTTARIAVDILRTQGAFVTIASDKCTGKGPGGAWEGNDKLSYCSKNGTMMNIIHGYKKKVKNTWFNAQLLEKKYGITVQYLAEQSFHCQQNHKSFGFDPYKSGTFPSSLDAECIGNLPVCDFRIQELAEAKSEKGTMRACRSVGRLPI</sequence>
<evidence type="ECO:0000256" key="1">
    <source>
        <dbReference type="SAM" id="Phobius"/>
    </source>
</evidence>
<dbReference type="Proteomes" id="UP001153365">
    <property type="component" value="Unassembled WGS sequence"/>
</dbReference>
<feature type="transmembrane region" description="Helical" evidence="1">
    <location>
        <begin position="6"/>
        <end position="28"/>
    </location>
</feature>
<protein>
    <recommendedName>
        <fullName evidence="2">DUF7872 domain-containing protein</fullName>
    </recommendedName>
</protein>
<organism evidence="4 5">
    <name type="scientific">Phakopsora pachyrhizi</name>
    <name type="common">Asian soybean rust disease fungus</name>
    <dbReference type="NCBI Taxonomy" id="170000"/>
    <lineage>
        <taxon>Eukaryota</taxon>
        <taxon>Fungi</taxon>
        <taxon>Dikarya</taxon>
        <taxon>Basidiomycota</taxon>
        <taxon>Pucciniomycotina</taxon>
        <taxon>Pucciniomycetes</taxon>
        <taxon>Pucciniales</taxon>
        <taxon>Phakopsoraceae</taxon>
        <taxon>Phakopsora</taxon>
    </lineage>
</organism>
<comment type="caution">
    <text evidence="4">The sequence shown here is derived from an EMBL/GenBank/DDBJ whole genome shotgun (WGS) entry which is preliminary data.</text>
</comment>
<dbReference type="PANTHER" id="PTHR33339">
    <property type="entry name" value="LYSM DOMAIN-CONTAINING PROTEIN"/>
    <property type="match status" value="1"/>
</dbReference>
<dbReference type="AlphaFoldDB" id="A0AAV0BNZ5"/>
<reference evidence="4" key="1">
    <citation type="submission" date="2022-06" db="EMBL/GenBank/DDBJ databases">
        <authorList>
            <consortium name="SYNGENTA / RWTH Aachen University"/>
        </authorList>
    </citation>
    <scope>NUCLEOTIDE SEQUENCE</scope>
</reference>
<dbReference type="PANTHER" id="PTHR33339:SF1">
    <property type="entry name" value="LYSM DOMAIN-CONTAINING PROTEIN"/>
    <property type="match status" value="1"/>
</dbReference>
<dbReference type="EMBL" id="CALTRL010001616">
    <property type="protein sequence ID" value="CAH7673141.1"/>
    <property type="molecule type" value="Genomic_DNA"/>
</dbReference>
<name>A0AAV0BNZ5_PHAPC</name>
<keyword evidence="5" id="KW-1185">Reference proteome</keyword>
<dbReference type="InterPro" id="IPR057194">
    <property type="entry name" value="DUF7872"/>
</dbReference>
<feature type="domain" description="DUF7872" evidence="2">
    <location>
        <begin position="255"/>
        <end position="474"/>
    </location>
</feature>
<evidence type="ECO:0000259" key="2">
    <source>
        <dbReference type="Pfam" id="PF25278"/>
    </source>
</evidence>
<keyword evidence="1" id="KW-0472">Membrane</keyword>
<keyword evidence="1" id="KW-0812">Transmembrane</keyword>
<feature type="transmembrane region" description="Helical" evidence="1">
    <location>
        <begin position="198"/>
        <end position="218"/>
    </location>
</feature>
<dbReference type="EMBL" id="CALTRL010005974">
    <property type="protein sequence ID" value="CAH7688369.1"/>
    <property type="molecule type" value="Genomic_DNA"/>
</dbReference>
<proteinExistence type="predicted"/>
<accession>A0AAV0BNZ5</accession>
<evidence type="ECO:0000313" key="5">
    <source>
        <dbReference type="Proteomes" id="UP001153365"/>
    </source>
</evidence>
<evidence type="ECO:0000313" key="4">
    <source>
        <dbReference type="EMBL" id="CAH7688369.1"/>
    </source>
</evidence>
<keyword evidence="1" id="KW-1133">Transmembrane helix</keyword>
<gene>
    <name evidence="4" type="ORF">PPACK8108_LOCUS23326</name>
    <name evidence="3" type="ORF">PPACK8108_LOCUS8009</name>
</gene>
<feature type="transmembrane region" description="Helical" evidence="1">
    <location>
        <begin position="224"/>
        <end position="246"/>
    </location>
</feature>
<evidence type="ECO:0000313" key="3">
    <source>
        <dbReference type="EMBL" id="CAH7673141.1"/>
    </source>
</evidence>
<dbReference type="Pfam" id="PF25278">
    <property type="entry name" value="DUF7872"/>
    <property type="match status" value="1"/>
</dbReference>